<feature type="chain" id="PRO_5046745722" description="BNR/Asp-box repeat protein" evidence="1">
    <location>
        <begin position="27"/>
        <end position="966"/>
    </location>
</feature>
<evidence type="ECO:0008006" key="4">
    <source>
        <dbReference type="Google" id="ProtNLM"/>
    </source>
</evidence>
<dbReference type="SUPFAM" id="SSF110296">
    <property type="entry name" value="Oligoxyloglucan reducing end-specific cellobiohydrolase"/>
    <property type="match status" value="3"/>
</dbReference>
<dbReference type="InterPro" id="IPR015943">
    <property type="entry name" value="WD40/YVTN_repeat-like_dom_sf"/>
</dbReference>
<feature type="signal peptide" evidence="1">
    <location>
        <begin position="1"/>
        <end position="26"/>
    </location>
</feature>
<sequence>MNRESKQPLRLAAALSLGLAGSAALAGVGSWTTAGPGGGNVVALVSYEASPTTLWAAGRGGVFRSTSGGTAWTRIEVGLPEALYTNDLVAASGAPVLYLSAGRQVYRSGNGGDLWVPVTPPSSTQTVGQLALRRGDSNALAAATGTELYVSGDGGGSWSAPGGTLSGGANYYAAIHYAADGTLYAGLSDSDPGSFGGAIVVRSTTAGASWAATPAQPTALGGITQIISAPATPLRLYASDGNSVATSANGGTSWSTLALPATGTSCGRITRIAANPAAATGLFVACGARGLIYSADATAASPAWQTYDAANGLSANGTDPAQLSAIAVHANFAATPSLWVGASDGGLLASSNGGTSWTAINTGFQSTNIRALATHPLDTGSGAIFLAGYGDSVTTTRALYRSVDSGSSWTASGAGLNAEQIRSIAIDPTTVDADPLTAENFTVYAAGRSERIPTAAAKDGGLYKSTDAGVTWNTIDSGIALVGGRPDMGTVRTIAADPRSCAAPPASGPCAPGSGGLRTLFAAGGGRPNSGGPGLPYISARIYKSTNAGASWSASDAGLPLSQDLGPPGAFNYAGMGGVVPLVFDPSNTQTLYIGTFITWSPGVAGAAEPTIANGVFKSTDGGASWTHMSNGMPRYGGPASSHWDVLALAINPANPQVIYAGTSNLYGGAATGNVYKTTNGGASWSPASSGIAGQDVRALFIDPADASGDTIYAGTGGDGANPGGVYRSTNGGASWNSISLGLPADSATSLALPRRAAGAAPRILAGTSAGVWDYTAPADGDADGSPTPVENAILGGDGNGDGVQDSTQAGVASLNSSGTFARAAGGSGAVTVAIVPGSCTQLNDVATLGDTLYPPDTLAGAGSHSAWGLAGFSLPGCAGSVVRVTFHGASFGPDWSWRNYGPRVRGDASTFGWYRFAGARRIDGQTWELRVDALRQGNYRNDADDILFVGGPARSDDLLFSDGMQ</sequence>
<dbReference type="PANTHER" id="PTHR43739:SF5">
    <property type="entry name" value="EXO-ALPHA-SIALIDASE"/>
    <property type="match status" value="1"/>
</dbReference>
<dbReference type="Proteomes" id="UP001165498">
    <property type="component" value="Unassembled WGS sequence"/>
</dbReference>
<organism evidence="2 3">
    <name type="scientific">Tahibacter harae</name>
    <dbReference type="NCBI Taxonomy" id="2963937"/>
    <lineage>
        <taxon>Bacteria</taxon>
        <taxon>Pseudomonadati</taxon>
        <taxon>Pseudomonadota</taxon>
        <taxon>Gammaproteobacteria</taxon>
        <taxon>Lysobacterales</taxon>
        <taxon>Rhodanobacteraceae</taxon>
        <taxon>Tahibacter</taxon>
    </lineage>
</organism>
<gene>
    <name evidence="2" type="ORF">NM961_05910</name>
</gene>
<keyword evidence="3" id="KW-1185">Reference proteome</keyword>
<dbReference type="RefSeq" id="WP_255912825.1">
    <property type="nucleotide sequence ID" value="NZ_JANFQO010000004.1"/>
</dbReference>
<protein>
    <recommendedName>
        <fullName evidence="4">BNR/Asp-box repeat protein</fullName>
    </recommendedName>
</protein>
<reference evidence="2" key="1">
    <citation type="submission" date="2022-07" db="EMBL/GenBank/DDBJ databases">
        <title>Tahibacter sp., a new gammaproteobacterium isolated from the silt sample collected at pig farm.</title>
        <authorList>
            <person name="Chen H."/>
        </authorList>
    </citation>
    <scope>NUCLEOTIDE SEQUENCE</scope>
    <source>
        <strain evidence="2">P2K</strain>
    </source>
</reference>
<dbReference type="Gene3D" id="2.130.10.10">
    <property type="entry name" value="YVTN repeat-like/Quinoprotein amine dehydrogenase"/>
    <property type="match status" value="4"/>
</dbReference>
<name>A0ABT1QPN2_9GAMM</name>
<proteinExistence type="predicted"/>
<accession>A0ABT1QPN2</accession>
<dbReference type="InterPro" id="IPR052025">
    <property type="entry name" value="Xyloglucanase_GH74"/>
</dbReference>
<comment type="caution">
    <text evidence="2">The sequence shown here is derived from an EMBL/GenBank/DDBJ whole genome shotgun (WGS) entry which is preliminary data.</text>
</comment>
<evidence type="ECO:0000256" key="1">
    <source>
        <dbReference type="SAM" id="SignalP"/>
    </source>
</evidence>
<evidence type="ECO:0000313" key="3">
    <source>
        <dbReference type="Proteomes" id="UP001165498"/>
    </source>
</evidence>
<keyword evidence="1" id="KW-0732">Signal</keyword>
<dbReference type="EMBL" id="JANFQO010000004">
    <property type="protein sequence ID" value="MCQ4164243.1"/>
    <property type="molecule type" value="Genomic_DNA"/>
</dbReference>
<dbReference type="CDD" id="cd15482">
    <property type="entry name" value="Sialidase_non-viral"/>
    <property type="match status" value="1"/>
</dbReference>
<evidence type="ECO:0000313" key="2">
    <source>
        <dbReference type="EMBL" id="MCQ4164243.1"/>
    </source>
</evidence>
<dbReference type="PANTHER" id="PTHR43739">
    <property type="entry name" value="XYLOGLUCANASE (EUROFUNG)"/>
    <property type="match status" value="1"/>
</dbReference>